<evidence type="ECO:0000313" key="2">
    <source>
        <dbReference type="Proteomes" id="UP000269721"/>
    </source>
</evidence>
<proteinExistence type="predicted"/>
<protein>
    <submittedName>
        <fullName evidence="1">Uncharacterized protein</fullName>
    </submittedName>
</protein>
<gene>
    <name evidence="1" type="ORF">BDK51DRAFT_31154</name>
</gene>
<dbReference type="EMBL" id="KZ995203">
    <property type="protein sequence ID" value="RKO91158.1"/>
    <property type="molecule type" value="Genomic_DNA"/>
</dbReference>
<reference evidence="2" key="1">
    <citation type="journal article" date="2018" name="Nat. Microbiol.">
        <title>Leveraging single-cell genomics to expand the fungal tree of life.</title>
        <authorList>
            <person name="Ahrendt S.R."/>
            <person name="Quandt C.A."/>
            <person name="Ciobanu D."/>
            <person name="Clum A."/>
            <person name="Salamov A."/>
            <person name="Andreopoulos B."/>
            <person name="Cheng J.F."/>
            <person name="Woyke T."/>
            <person name="Pelin A."/>
            <person name="Henrissat B."/>
            <person name="Reynolds N.K."/>
            <person name="Benny G.L."/>
            <person name="Smith M.E."/>
            <person name="James T.Y."/>
            <person name="Grigoriev I.V."/>
        </authorList>
    </citation>
    <scope>NUCLEOTIDE SEQUENCE [LARGE SCALE GENOMIC DNA]</scope>
</reference>
<organism evidence="1 2">
    <name type="scientific">Blyttiomyces helicus</name>
    <dbReference type="NCBI Taxonomy" id="388810"/>
    <lineage>
        <taxon>Eukaryota</taxon>
        <taxon>Fungi</taxon>
        <taxon>Fungi incertae sedis</taxon>
        <taxon>Chytridiomycota</taxon>
        <taxon>Chytridiomycota incertae sedis</taxon>
        <taxon>Chytridiomycetes</taxon>
        <taxon>Chytridiomycetes incertae sedis</taxon>
        <taxon>Blyttiomyces</taxon>
    </lineage>
</organism>
<name>A0A4P9WI92_9FUNG</name>
<accession>A0A4P9WI92</accession>
<keyword evidence="2" id="KW-1185">Reference proteome</keyword>
<evidence type="ECO:0000313" key="1">
    <source>
        <dbReference type="EMBL" id="RKO91158.1"/>
    </source>
</evidence>
<dbReference type="Proteomes" id="UP000269721">
    <property type="component" value="Unassembled WGS sequence"/>
</dbReference>
<sequence length="289" mass="31419">MATPNVTPILLDWYISQEVLNYRVERKLAEKWCSTGNKLGDDSTIYSQQSCAINAIQTGINSSSVFFECTISETVKKIASLLSIGYDSAETISGSVFDAVGEIAPDILAMGLCGNLLAIIALVVQFVHSHFGFVVHLCYGAADSIRIAHTADSKLIEALVGSRVLRDLARWSSKQQITKMGNFTFASTYQTFNVSPVEPPTFEYTISLLNVVSHGTLVNPSHFEELVQPGTLVHVEFYHSTVVGTSHNVKGNHMHRILSTIHILATTNIAAHHKPAPTLAATGYVTLGE</sequence>
<dbReference type="AlphaFoldDB" id="A0A4P9WI92"/>